<keyword evidence="7" id="KW-1185">Reference proteome</keyword>
<name>A0ABV8T2G0_9GAMM</name>
<keyword evidence="4 5" id="KW-0472">Membrane</keyword>
<accession>A0ABV8T2G0</accession>
<dbReference type="GO" id="GO:0032259">
    <property type="term" value="P:methylation"/>
    <property type="evidence" value="ECO:0007669"/>
    <property type="project" value="UniProtKB-KW"/>
</dbReference>
<proteinExistence type="predicted"/>
<protein>
    <submittedName>
        <fullName evidence="6">Methyltransferase family protein</fullName>
        <ecNumber evidence="6">2.1.1.100</ecNumber>
        <ecNumber evidence="6">2.1.1.334</ecNumber>
    </submittedName>
</protein>
<evidence type="ECO:0000256" key="5">
    <source>
        <dbReference type="SAM" id="Phobius"/>
    </source>
</evidence>
<keyword evidence="3 5" id="KW-1133">Transmembrane helix</keyword>
<keyword evidence="2 5" id="KW-0812">Transmembrane</keyword>
<comment type="subcellular location">
    <subcellularLocation>
        <location evidence="1">Endomembrane system</location>
        <topology evidence="1">Multi-pass membrane protein</topology>
    </subcellularLocation>
</comment>
<gene>
    <name evidence="6" type="ORF">ACFPN2_33745</name>
</gene>
<dbReference type="EMBL" id="JBHSDU010000015">
    <property type="protein sequence ID" value="MFC4314086.1"/>
    <property type="molecule type" value="Genomic_DNA"/>
</dbReference>
<dbReference type="Pfam" id="PF04191">
    <property type="entry name" value="PEMT"/>
    <property type="match status" value="1"/>
</dbReference>
<dbReference type="InterPro" id="IPR052527">
    <property type="entry name" value="Metal_cation-efflux_comp"/>
</dbReference>
<evidence type="ECO:0000256" key="1">
    <source>
        <dbReference type="ARBA" id="ARBA00004127"/>
    </source>
</evidence>
<dbReference type="RefSeq" id="WP_380604978.1">
    <property type="nucleotide sequence ID" value="NZ_JBHSDU010000015.1"/>
</dbReference>
<sequence>MNRSLQRRVAIRFLQLPLITGVLLFPAAGTLRWWQGWLFIGVYFLGTLALTVYLAVADPKLLERRMNAGPGAEKEKSQKIIMVAAMMSFALTLVLPAIDHRLGWSHATGGVVILGNLLILLGLLGVAWVFRENTFGASTIQVTEGQKVISTGPYAIVRHPMYSAALVMLSGIPLALGSWWGLLTVITNVAVLAWRLLEEERFLLRNLAGYSDYAQRVPHRLFPFVW</sequence>
<reference evidence="7" key="1">
    <citation type="journal article" date="2019" name="Int. J. Syst. Evol. Microbiol.">
        <title>The Global Catalogue of Microorganisms (GCM) 10K type strain sequencing project: providing services to taxonomists for standard genome sequencing and annotation.</title>
        <authorList>
            <consortium name="The Broad Institute Genomics Platform"/>
            <consortium name="The Broad Institute Genome Sequencing Center for Infectious Disease"/>
            <person name="Wu L."/>
            <person name="Ma J."/>
        </authorList>
    </citation>
    <scope>NUCLEOTIDE SEQUENCE [LARGE SCALE GENOMIC DNA]</scope>
    <source>
        <strain evidence="7">CGMCC 1.10759</strain>
    </source>
</reference>
<dbReference type="EC" id="2.1.1.334" evidence="6"/>
<evidence type="ECO:0000256" key="3">
    <source>
        <dbReference type="ARBA" id="ARBA00022989"/>
    </source>
</evidence>
<evidence type="ECO:0000313" key="7">
    <source>
        <dbReference type="Proteomes" id="UP001595904"/>
    </source>
</evidence>
<feature type="transmembrane region" description="Helical" evidence="5">
    <location>
        <begin position="110"/>
        <end position="130"/>
    </location>
</feature>
<dbReference type="PANTHER" id="PTHR43847:SF1">
    <property type="entry name" value="BLL3993 PROTEIN"/>
    <property type="match status" value="1"/>
</dbReference>
<evidence type="ECO:0000256" key="2">
    <source>
        <dbReference type="ARBA" id="ARBA00022692"/>
    </source>
</evidence>
<organism evidence="6 7">
    <name type="scientific">Steroidobacter flavus</name>
    <dbReference type="NCBI Taxonomy" id="1842136"/>
    <lineage>
        <taxon>Bacteria</taxon>
        <taxon>Pseudomonadati</taxon>
        <taxon>Pseudomonadota</taxon>
        <taxon>Gammaproteobacteria</taxon>
        <taxon>Steroidobacterales</taxon>
        <taxon>Steroidobacteraceae</taxon>
        <taxon>Steroidobacter</taxon>
    </lineage>
</organism>
<evidence type="ECO:0000313" key="6">
    <source>
        <dbReference type="EMBL" id="MFC4314086.1"/>
    </source>
</evidence>
<keyword evidence="6" id="KW-0489">Methyltransferase</keyword>
<evidence type="ECO:0000256" key="4">
    <source>
        <dbReference type="ARBA" id="ARBA00023136"/>
    </source>
</evidence>
<comment type="caution">
    <text evidence="6">The sequence shown here is derived from an EMBL/GenBank/DDBJ whole genome shotgun (WGS) entry which is preliminary data.</text>
</comment>
<dbReference type="EC" id="2.1.1.100" evidence="6"/>
<dbReference type="PANTHER" id="PTHR43847">
    <property type="entry name" value="BLL3993 PROTEIN"/>
    <property type="match status" value="1"/>
</dbReference>
<feature type="transmembrane region" description="Helical" evidence="5">
    <location>
        <begin position="9"/>
        <end position="28"/>
    </location>
</feature>
<feature type="transmembrane region" description="Helical" evidence="5">
    <location>
        <begin position="80"/>
        <end position="98"/>
    </location>
</feature>
<feature type="transmembrane region" description="Helical" evidence="5">
    <location>
        <begin position="34"/>
        <end position="56"/>
    </location>
</feature>
<keyword evidence="6" id="KW-0808">Transferase</keyword>
<dbReference type="Proteomes" id="UP001595904">
    <property type="component" value="Unassembled WGS sequence"/>
</dbReference>
<dbReference type="Gene3D" id="1.20.120.1630">
    <property type="match status" value="1"/>
</dbReference>
<dbReference type="InterPro" id="IPR007318">
    <property type="entry name" value="Phopholipid_MeTrfase"/>
</dbReference>
<dbReference type="GO" id="GO:0004671">
    <property type="term" value="F:protein C-terminal S-isoprenylcysteine carboxyl O-methyltransferase activity"/>
    <property type="evidence" value="ECO:0007669"/>
    <property type="project" value="UniProtKB-EC"/>
</dbReference>